<gene>
    <name evidence="2" type="ORF">HZB08_02225</name>
</gene>
<evidence type="ECO:0000313" key="3">
    <source>
        <dbReference type="Proteomes" id="UP000808761"/>
    </source>
</evidence>
<sequence length="93" mass="10647">MMAKILGKKKVVFKFQAPVPVQEVKLCGSFTNWEEGAIVMTRGKSGEWKAQVSLEPGEYEYRYRADNAWFNDPLADRQISNNYGSKNSVREVK</sequence>
<dbReference type="InterPro" id="IPR032640">
    <property type="entry name" value="AMPK1_CBM"/>
</dbReference>
<name>A0A9D6UL41_UNCSA</name>
<dbReference type="Gene3D" id="2.60.40.10">
    <property type="entry name" value="Immunoglobulins"/>
    <property type="match status" value="1"/>
</dbReference>
<evidence type="ECO:0000313" key="2">
    <source>
        <dbReference type="EMBL" id="MBI5078818.1"/>
    </source>
</evidence>
<protein>
    <submittedName>
        <fullName evidence="2">Isoamylase early set domain-containing protein</fullName>
    </submittedName>
</protein>
<accession>A0A9D6UL41</accession>
<dbReference type="Proteomes" id="UP000808761">
    <property type="component" value="Unassembled WGS sequence"/>
</dbReference>
<dbReference type="Pfam" id="PF16561">
    <property type="entry name" value="AMPK1_CBM"/>
    <property type="match status" value="1"/>
</dbReference>
<feature type="domain" description="AMP-activated protein kinase glycogen-binding" evidence="1">
    <location>
        <begin position="20"/>
        <end position="93"/>
    </location>
</feature>
<reference evidence="2" key="1">
    <citation type="submission" date="2020-07" db="EMBL/GenBank/DDBJ databases">
        <title>Huge and variable diversity of episymbiotic CPR bacteria and DPANN archaea in groundwater ecosystems.</title>
        <authorList>
            <person name="He C.Y."/>
            <person name="Keren R."/>
            <person name="Whittaker M."/>
            <person name="Farag I.F."/>
            <person name="Doudna J."/>
            <person name="Cate J.H.D."/>
            <person name="Banfield J.F."/>
        </authorList>
    </citation>
    <scope>NUCLEOTIDE SEQUENCE</scope>
    <source>
        <strain evidence="2">NC_groundwater_1860_Pr3_B-0.1um_51_7</strain>
    </source>
</reference>
<comment type="caution">
    <text evidence="2">The sequence shown here is derived from an EMBL/GenBank/DDBJ whole genome shotgun (WGS) entry which is preliminary data.</text>
</comment>
<evidence type="ECO:0000259" key="1">
    <source>
        <dbReference type="Pfam" id="PF16561"/>
    </source>
</evidence>
<dbReference type="CDD" id="cd07184">
    <property type="entry name" value="E_set_Isoamylase_like_N"/>
    <property type="match status" value="1"/>
</dbReference>
<dbReference type="InterPro" id="IPR014756">
    <property type="entry name" value="Ig_E-set"/>
</dbReference>
<proteinExistence type="predicted"/>
<dbReference type="EMBL" id="JACRKR010000110">
    <property type="protein sequence ID" value="MBI5078818.1"/>
    <property type="molecule type" value="Genomic_DNA"/>
</dbReference>
<dbReference type="InterPro" id="IPR013783">
    <property type="entry name" value="Ig-like_fold"/>
</dbReference>
<dbReference type="SUPFAM" id="SSF81296">
    <property type="entry name" value="E set domains"/>
    <property type="match status" value="1"/>
</dbReference>
<organism evidence="2 3">
    <name type="scientific">Candidatus Saganbacteria bacterium</name>
    <dbReference type="NCBI Taxonomy" id="2575572"/>
    <lineage>
        <taxon>Bacteria</taxon>
        <taxon>Bacillati</taxon>
        <taxon>Saganbacteria</taxon>
    </lineage>
</organism>
<dbReference type="AlphaFoldDB" id="A0A9D6UL41"/>